<dbReference type="InParanoid" id="E4XUC5"/>
<accession>E4XUC5</accession>
<organism evidence="2">
    <name type="scientific">Oikopleura dioica</name>
    <name type="common">Tunicate</name>
    <dbReference type="NCBI Taxonomy" id="34765"/>
    <lineage>
        <taxon>Eukaryota</taxon>
        <taxon>Metazoa</taxon>
        <taxon>Chordata</taxon>
        <taxon>Tunicata</taxon>
        <taxon>Appendicularia</taxon>
        <taxon>Copelata</taxon>
        <taxon>Oikopleuridae</taxon>
        <taxon>Oikopleura</taxon>
    </lineage>
</organism>
<keyword evidence="3" id="KW-1185">Reference proteome</keyword>
<dbReference type="PANTHER" id="PTHR12835">
    <property type="entry name" value="BIOTIN PROTEIN LIGASE"/>
    <property type="match status" value="1"/>
</dbReference>
<reference evidence="2" key="1">
    <citation type="journal article" date="2010" name="Science">
        <title>Plasticity of animal genome architecture unmasked by rapid evolution of a pelagic tunicate.</title>
        <authorList>
            <person name="Denoeud F."/>
            <person name="Henriet S."/>
            <person name="Mungpakdee S."/>
            <person name="Aury J.M."/>
            <person name="Da Silva C."/>
            <person name="Brinkmann H."/>
            <person name="Mikhaleva J."/>
            <person name="Olsen L.C."/>
            <person name="Jubin C."/>
            <person name="Canestro C."/>
            <person name="Bouquet J.M."/>
            <person name="Danks G."/>
            <person name="Poulain J."/>
            <person name="Campsteijn C."/>
            <person name="Adamski M."/>
            <person name="Cross I."/>
            <person name="Yadetie F."/>
            <person name="Muffato M."/>
            <person name="Louis A."/>
            <person name="Butcher S."/>
            <person name="Tsagkogeorga G."/>
            <person name="Konrad A."/>
            <person name="Singh S."/>
            <person name="Jensen M.F."/>
            <person name="Cong E.H."/>
            <person name="Eikeseth-Otteraa H."/>
            <person name="Noel B."/>
            <person name="Anthouard V."/>
            <person name="Porcel B.M."/>
            <person name="Kachouri-Lafond R."/>
            <person name="Nishino A."/>
            <person name="Ugolini M."/>
            <person name="Chourrout P."/>
            <person name="Nishida H."/>
            <person name="Aasland R."/>
            <person name="Huzurbazar S."/>
            <person name="Westhof E."/>
            <person name="Delsuc F."/>
            <person name="Lehrach H."/>
            <person name="Reinhardt R."/>
            <person name="Weissenbach J."/>
            <person name="Roy S.W."/>
            <person name="Artiguenave F."/>
            <person name="Postlethwait J.H."/>
            <person name="Manak J.R."/>
            <person name="Thompson E.M."/>
            <person name="Jaillon O."/>
            <person name="Du Pasquier L."/>
            <person name="Boudinot P."/>
            <person name="Liberles D.A."/>
            <person name="Volff J.N."/>
            <person name="Philippe H."/>
            <person name="Lenhard B."/>
            <person name="Roest Crollius H."/>
            <person name="Wincker P."/>
            <person name="Chourrout D."/>
        </authorList>
    </citation>
    <scope>NUCLEOTIDE SEQUENCE [LARGE SCALE GENOMIC DNA]</scope>
</reference>
<dbReference type="EMBL" id="FN653176">
    <property type="protein sequence ID" value="CBY13322.1"/>
    <property type="molecule type" value="Genomic_DNA"/>
</dbReference>
<dbReference type="InterPro" id="IPR045864">
    <property type="entry name" value="aa-tRNA-synth_II/BPL/LPL"/>
</dbReference>
<proteinExistence type="predicted"/>
<dbReference type="GO" id="GO:0005737">
    <property type="term" value="C:cytoplasm"/>
    <property type="evidence" value="ECO:0007669"/>
    <property type="project" value="TreeGrafter"/>
</dbReference>
<dbReference type="AlphaFoldDB" id="E4XUC5"/>
<dbReference type="SUPFAM" id="SSF55681">
    <property type="entry name" value="Class II aaRS and biotin synthetases"/>
    <property type="match status" value="1"/>
</dbReference>
<dbReference type="InterPro" id="IPR004143">
    <property type="entry name" value="BPL_LPL_catalytic"/>
</dbReference>
<gene>
    <name evidence="2" type="ORF">GSOID_T00004623001</name>
</gene>
<dbReference type="GO" id="GO:0004077">
    <property type="term" value="F:biotin--[biotin carboxyl-carrier protein] ligase activity"/>
    <property type="evidence" value="ECO:0007669"/>
    <property type="project" value="TreeGrafter"/>
</dbReference>
<feature type="domain" description="BPL/LPL catalytic" evidence="1">
    <location>
        <begin position="174"/>
        <end position="237"/>
    </location>
</feature>
<dbReference type="OrthoDB" id="10250105at2759"/>
<protein>
    <recommendedName>
        <fullName evidence="1">BPL/LPL catalytic domain-containing protein</fullName>
    </recommendedName>
</protein>
<evidence type="ECO:0000313" key="2">
    <source>
        <dbReference type="EMBL" id="CBY13322.1"/>
    </source>
</evidence>
<dbReference type="Proteomes" id="UP000001307">
    <property type="component" value="Unassembled WGS sequence"/>
</dbReference>
<dbReference type="Pfam" id="PF03099">
    <property type="entry name" value="BPL_LplA_LipB"/>
    <property type="match status" value="1"/>
</dbReference>
<sequence length="289" mass="32818">MSNVLIIASKCSLRERILKASKAVLCPDSFVFHELDDYPNSSAWLKSTKILISVEEQFHKSVAENEYLKKYVANTGNLHCLLREEQSSSIFEEVISKVTNYARPVEATVSIDSMTTFDGTLADRFSTSRVNFSSETKLLSKSENCAAVKKHQFHFARFFDACNCKEIGQKVLYFPTISSTEDLFRNNNSKDWKGLVVIADQQNAGKGRKKNQWISPGGSLAMSFGFEVDLENTSISQRSNIWSGFRLCERFGNFPIQKISFASGQMIFFGREKSSSEELSQERVLWEER</sequence>
<evidence type="ECO:0000259" key="1">
    <source>
        <dbReference type="Pfam" id="PF03099"/>
    </source>
</evidence>
<evidence type="ECO:0000313" key="3">
    <source>
        <dbReference type="Proteomes" id="UP000001307"/>
    </source>
</evidence>
<name>E4XUC5_OIKDI</name>
<dbReference type="PANTHER" id="PTHR12835:SF5">
    <property type="entry name" value="BIOTIN--PROTEIN LIGASE"/>
    <property type="match status" value="1"/>
</dbReference>
<dbReference type="Gene3D" id="3.30.930.10">
    <property type="entry name" value="Bira Bifunctional Protein, Domain 2"/>
    <property type="match status" value="1"/>
</dbReference>